<reference evidence="3" key="1">
    <citation type="journal article" date="2021" name="IMA Fungus">
        <title>Genomic characterization of three marine fungi, including Emericellopsis atlantica sp. nov. with signatures of a generalist lifestyle and marine biomass degradation.</title>
        <authorList>
            <person name="Hagestad O.C."/>
            <person name="Hou L."/>
            <person name="Andersen J.H."/>
            <person name="Hansen E.H."/>
            <person name="Altermark B."/>
            <person name="Li C."/>
            <person name="Kuhnert E."/>
            <person name="Cox R.J."/>
            <person name="Crous P.W."/>
            <person name="Spatafora J.W."/>
            <person name="Lail K."/>
            <person name="Amirebrahimi M."/>
            <person name="Lipzen A."/>
            <person name="Pangilinan J."/>
            <person name="Andreopoulos W."/>
            <person name="Hayes R.D."/>
            <person name="Ng V."/>
            <person name="Grigoriev I.V."/>
            <person name="Jackson S.A."/>
            <person name="Sutton T.D.S."/>
            <person name="Dobson A.D.W."/>
            <person name="Rama T."/>
        </authorList>
    </citation>
    <scope>NUCLEOTIDE SEQUENCE</scope>
    <source>
        <strain evidence="3">TRa018bII</strain>
    </source>
</reference>
<keyword evidence="4" id="KW-1185">Reference proteome</keyword>
<dbReference type="InterPro" id="IPR011600">
    <property type="entry name" value="Pept_C14_caspase"/>
</dbReference>
<name>A0A9P7YPF1_9HELO</name>
<dbReference type="AlphaFoldDB" id="A0A9P7YPF1"/>
<organism evidence="3 4">
    <name type="scientific">Amylocarpus encephaloides</name>
    <dbReference type="NCBI Taxonomy" id="45428"/>
    <lineage>
        <taxon>Eukaryota</taxon>
        <taxon>Fungi</taxon>
        <taxon>Dikarya</taxon>
        <taxon>Ascomycota</taxon>
        <taxon>Pezizomycotina</taxon>
        <taxon>Leotiomycetes</taxon>
        <taxon>Helotiales</taxon>
        <taxon>Helotiales incertae sedis</taxon>
        <taxon>Amylocarpus</taxon>
    </lineage>
</organism>
<comment type="caution">
    <text evidence="3">The sequence shown here is derived from an EMBL/GenBank/DDBJ whole genome shotgun (WGS) entry which is preliminary data.</text>
</comment>
<evidence type="ECO:0000313" key="3">
    <source>
        <dbReference type="EMBL" id="KAG9237399.1"/>
    </source>
</evidence>
<dbReference type="OrthoDB" id="4760831at2759"/>
<evidence type="ECO:0000259" key="2">
    <source>
        <dbReference type="Pfam" id="PF00656"/>
    </source>
</evidence>
<dbReference type="GO" id="GO:0006508">
    <property type="term" value="P:proteolysis"/>
    <property type="evidence" value="ECO:0007669"/>
    <property type="project" value="InterPro"/>
</dbReference>
<protein>
    <recommendedName>
        <fullName evidence="2">Peptidase C14 caspase domain-containing protein</fullName>
    </recommendedName>
</protein>
<evidence type="ECO:0000256" key="1">
    <source>
        <dbReference type="SAM" id="MobiDB-lite"/>
    </source>
</evidence>
<dbReference type="EMBL" id="MU251387">
    <property type="protein sequence ID" value="KAG9237399.1"/>
    <property type="molecule type" value="Genomic_DNA"/>
</dbReference>
<accession>A0A9P7YPF1</accession>
<feature type="domain" description="Peptidase C14 caspase" evidence="2">
    <location>
        <begin position="76"/>
        <end position="247"/>
    </location>
</feature>
<feature type="region of interest" description="Disordered" evidence="1">
    <location>
        <begin position="1"/>
        <end position="29"/>
    </location>
</feature>
<feature type="compositionally biased region" description="Polar residues" evidence="1">
    <location>
        <begin position="412"/>
        <end position="422"/>
    </location>
</feature>
<gene>
    <name evidence="3" type="ORF">BJ875DRAFT_493326</name>
</gene>
<evidence type="ECO:0000313" key="4">
    <source>
        <dbReference type="Proteomes" id="UP000824998"/>
    </source>
</evidence>
<dbReference type="GO" id="GO:0004197">
    <property type="term" value="F:cysteine-type endopeptidase activity"/>
    <property type="evidence" value="ECO:0007669"/>
    <property type="project" value="InterPro"/>
</dbReference>
<feature type="region of interest" description="Disordered" evidence="1">
    <location>
        <begin position="390"/>
        <end position="422"/>
    </location>
</feature>
<dbReference type="Pfam" id="PF00656">
    <property type="entry name" value="Peptidase_C14"/>
    <property type="match status" value="1"/>
</dbReference>
<proteinExistence type="predicted"/>
<sequence>MSLTASPESDGENRSVGSTTTQDDWQDKEASCDSKLKAVFDEEIGKHKKNRFTFHKAAVLLLSWAEDFDDLKTGPEVNELERVFKDVLNFETRRKLLGHADKTAQAQVNFFISSFVHDYDDSGTILIVYYAGHGSQSESKDGLLLKGDKSSNSSERGEIVWNSVDGIIKQTKSHVLVIFDCCHAGALQDSYRGDPTRAFEYLAATTESGTTRQPGPRSFTTALISALQSLVKRRKSFLISELLQCIINQPGFPEDQFPMLLERPLLRAPGPRLKIMLAPLNTMEDINEPQIEENTGEPLRSTTLALRFVFKNDLLHEDLVRKLAAGISNLVGSENFPPTTVLWDGSQVGSLPRLETSMLPASPSEAIVLPVTTPDQITSDIDSSLPLDAEHSGADTVPTTPSESDLGLARTTDLQKSKCFSR</sequence>
<dbReference type="Gene3D" id="3.40.50.1460">
    <property type="match status" value="1"/>
</dbReference>
<dbReference type="Proteomes" id="UP000824998">
    <property type="component" value="Unassembled WGS sequence"/>
</dbReference>